<sequence>MACLGCRLANGREAIHTVYEDDFVTCLLDHDPFSEGHTLIMPKRHAVELEELDDPLAKAVMEASQIVSRAIKLLYRPDGITICQNGGVFNELTHFHLHVVPRTAERPFSEFWSAARMNPQSQQLSRTREMLSSSIAAIIACQ</sequence>
<dbReference type="PROSITE" id="PS51084">
    <property type="entry name" value="HIT_2"/>
    <property type="match status" value="1"/>
</dbReference>
<protein>
    <submittedName>
        <fullName evidence="4">HIT family protein</fullName>
    </submittedName>
</protein>
<dbReference type="EMBL" id="NHOO01000012">
    <property type="protein sequence ID" value="OVE47248.1"/>
    <property type="molecule type" value="Genomic_DNA"/>
</dbReference>
<gene>
    <name evidence="4" type="ORF">CBW21_14885</name>
</gene>
<dbReference type="SUPFAM" id="SSF54197">
    <property type="entry name" value="HIT-like"/>
    <property type="match status" value="1"/>
</dbReference>
<feature type="active site" description="Tele-AMP-histidine intermediate" evidence="1">
    <location>
        <position position="98"/>
    </location>
</feature>
<reference evidence="4 5" key="1">
    <citation type="submission" date="2017-05" db="EMBL/GenBank/DDBJ databases">
        <title>Chromobacterium violaceum GHPS1 isolated from Hydrocarbon polluted soil in French Guiana display an awesome secondary metabolite arsenal and a battery of drug and heavy-metal-resistance and detoxification of xenobiotics proteins.</title>
        <authorList>
            <person name="Belbahri L."/>
        </authorList>
    </citation>
    <scope>NUCLEOTIDE SEQUENCE [LARGE SCALE GENOMIC DNA]</scope>
    <source>
        <strain evidence="4 5">GHPS1</strain>
    </source>
</reference>
<dbReference type="PANTHER" id="PTHR46648:SF1">
    <property type="entry name" value="ADENOSINE 5'-MONOPHOSPHORAMIDASE HNT1"/>
    <property type="match status" value="1"/>
</dbReference>
<dbReference type="RefSeq" id="WP_087698230.1">
    <property type="nucleotide sequence ID" value="NZ_JABXOB010000005.1"/>
</dbReference>
<dbReference type="InterPro" id="IPR001310">
    <property type="entry name" value="Histidine_triad_HIT"/>
</dbReference>
<dbReference type="Proteomes" id="UP000196342">
    <property type="component" value="Unassembled WGS sequence"/>
</dbReference>
<evidence type="ECO:0000313" key="5">
    <source>
        <dbReference type="Proteomes" id="UP000196342"/>
    </source>
</evidence>
<dbReference type="InterPro" id="IPR011146">
    <property type="entry name" value="HIT-like"/>
</dbReference>
<evidence type="ECO:0000313" key="4">
    <source>
        <dbReference type="EMBL" id="OVE47248.1"/>
    </source>
</evidence>
<organism evidence="4 5">
    <name type="scientific">Chromobacterium violaceum</name>
    <dbReference type="NCBI Taxonomy" id="536"/>
    <lineage>
        <taxon>Bacteria</taxon>
        <taxon>Pseudomonadati</taxon>
        <taxon>Pseudomonadota</taxon>
        <taxon>Betaproteobacteria</taxon>
        <taxon>Neisseriales</taxon>
        <taxon>Chromobacteriaceae</taxon>
        <taxon>Chromobacterium</taxon>
    </lineage>
</organism>
<dbReference type="AlphaFoldDB" id="A0A202B724"/>
<evidence type="ECO:0000259" key="3">
    <source>
        <dbReference type="PROSITE" id="PS51084"/>
    </source>
</evidence>
<evidence type="ECO:0000256" key="2">
    <source>
        <dbReference type="PROSITE-ProRule" id="PRU00464"/>
    </source>
</evidence>
<proteinExistence type="predicted"/>
<dbReference type="GO" id="GO:0009117">
    <property type="term" value="P:nucleotide metabolic process"/>
    <property type="evidence" value="ECO:0007669"/>
    <property type="project" value="TreeGrafter"/>
</dbReference>
<dbReference type="InterPro" id="IPR036265">
    <property type="entry name" value="HIT-like_sf"/>
</dbReference>
<feature type="domain" description="HIT" evidence="3">
    <location>
        <begin position="4"/>
        <end position="110"/>
    </location>
</feature>
<accession>A0A202B724</accession>
<feature type="short sequence motif" description="Histidine triad motif" evidence="2">
    <location>
        <begin position="94"/>
        <end position="98"/>
    </location>
</feature>
<dbReference type="PANTHER" id="PTHR46648">
    <property type="entry name" value="HIT FAMILY PROTEIN 1"/>
    <property type="match status" value="1"/>
</dbReference>
<keyword evidence="5" id="KW-1185">Reference proteome</keyword>
<dbReference type="Pfam" id="PF01230">
    <property type="entry name" value="HIT"/>
    <property type="match status" value="1"/>
</dbReference>
<dbReference type="GO" id="GO:0003824">
    <property type="term" value="F:catalytic activity"/>
    <property type="evidence" value="ECO:0007669"/>
    <property type="project" value="InterPro"/>
</dbReference>
<evidence type="ECO:0000256" key="1">
    <source>
        <dbReference type="PIRSR" id="PIRSR601310-1"/>
    </source>
</evidence>
<dbReference type="Gene3D" id="3.30.428.10">
    <property type="entry name" value="HIT-like"/>
    <property type="match status" value="1"/>
</dbReference>
<name>A0A202B724_CHRVL</name>
<comment type="caution">
    <text evidence="4">The sequence shown here is derived from an EMBL/GenBank/DDBJ whole genome shotgun (WGS) entry which is preliminary data.</text>
</comment>